<dbReference type="Gene3D" id="3.40.50.300">
    <property type="entry name" value="P-loop containing nucleotide triphosphate hydrolases"/>
    <property type="match status" value="1"/>
</dbReference>
<name>A0A6M3M464_9ZZZZ</name>
<dbReference type="InterPro" id="IPR027417">
    <property type="entry name" value="P-loop_NTPase"/>
</dbReference>
<evidence type="ECO:0000313" key="1">
    <source>
        <dbReference type="EMBL" id="QJA99811.1"/>
    </source>
</evidence>
<dbReference type="SUPFAM" id="SSF52540">
    <property type="entry name" value="P-loop containing nucleoside triphosphate hydrolases"/>
    <property type="match status" value="1"/>
</dbReference>
<dbReference type="EMBL" id="MT143669">
    <property type="protein sequence ID" value="QJA99811.1"/>
    <property type="molecule type" value="Genomic_DNA"/>
</dbReference>
<organism evidence="1">
    <name type="scientific">viral metagenome</name>
    <dbReference type="NCBI Taxonomy" id="1070528"/>
    <lineage>
        <taxon>unclassified sequences</taxon>
        <taxon>metagenomes</taxon>
        <taxon>organismal metagenomes</taxon>
    </lineage>
</organism>
<protein>
    <submittedName>
        <fullName evidence="1">Uncharacterized protein</fullName>
    </submittedName>
</protein>
<sequence length="84" mass="10213">MPNSRKKIRYEEFCEKPQQVLRKIEEFLRIEEYKYEELDKTSDRNQMQIDRLTKTETDIIDEEALPLLKKLGYKHPQISRRIAG</sequence>
<dbReference type="AlphaFoldDB" id="A0A6M3M464"/>
<accession>A0A6M3M464</accession>
<gene>
    <name evidence="1" type="ORF">MM171A00865_0001</name>
</gene>
<proteinExistence type="predicted"/>
<reference evidence="1" key="1">
    <citation type="submission" date="2020-03" db="EMBL/GenBank/DDBJ databases">
        <title>The deep terrestrial virosphere.</title>
        <authorList>
            <person name="Holmfeldt K."/>
            <person name="Nilsson E."/>
            <person name="Simone D."/>
            <person name="Lopez-Fernandez M."/>
            <person name="Wu X."/>
            <person name="de Brujin I."/>
            <person name="Lundin D."/>
            <person name="Andersson A."/>
            <person name="Bertilsson S."/>
            <person name="Dopson M."/>
        </authorList>
    </citation>
    <scope>NUCLEOTIDE SEQUENCE</scope>
    <source>
        <strain evidence="1">MM171A00865</strain>
    </source>
</reference>